<dbReference type="Gene3D" id="3.40.50.720">
    <property type="entry name" value="NAD(P)-binding Rossmann-like Domain"/>
    <property type="match status" value="1"/>
</dbReference>
<dbReference type="InterPro" id="IPR051911">
    <property type="entry name" value="SDR_oxidoreductase"/>
</dbReference>
<name>A0A7W5CCG6_9BACL</name>
<evidence type="ECO:0000256" key="1">
    <source>
        <dbReference type="ARBA" id="ARBA00006484"/>
    </source>
</evidence>
<dbReference type="GO" id="GO:0016491">
    <property type="term" value="F:oxidoreductase activity"/>
    <property type="evidence" value="ECO:0007669"/>
    <property type="project" value="UniProtKB-KW"/>
</dbReference>
<keyword evidence="2" id="KW-0560">Oxidoreductase</keyword>
<keyword evidence="5" id="KW-1185">Reference proteome</keyword>
<dbReference type="InterPro" id="IPR002347">
    <property type="entry name" value="SDR_fam"/>
</dbReference>
<accession>A0A7W5CCG6</accession>
<dbReference type="PANTHER" id="PTHR43976">
    <property type="entry name" value="SHORT CHAIN DEHYDROGENASE"/>
    <property type="match status" value="1"/>
</dbReference>
<dbReference type="PRINTS" id="PR00080">
    <property type="entry name" value="SDRFAMILY"/>
</dbReference>
<proteinExistence type="inferred from homology"/>
<reference evidence="4 5" key="1">
    <citation type="submission" date="2020-08" db="EMBL/GenBank/DDBJ databases">
        <title>Genomic Encyclopedia of Type Strains, Phase III (KMG-III): the genomes of soil and plant-associated and newly described type strains.</title>
        <authorList>
            <person name="Whitman W."/>
        </authorList>
    </citation>
    <scope>NUCLEOTIDE SEQUENCE [LARGE SCALE GENOMIC DNA]</scope>
    <source>
        <strain evidence="4 5">CECT 8234</strain>
    </source>
</reference>
<evidence type="ECO:0000313" key="4">
    <source>
        <dbReference type="EMBL" id="MBB3155166.1"/>
    </source>
</evidence>
<dbReference type="CDD" id="cd05374">
    <property type="entry name" value="17beta-HSD-like_SDR_c"/>
    <property type="match status" value="1"/>
</dbReference>
<evidence type="ECO:0000256" key="2">
    <source>
        <dbReference type="ARBA" id="ARBA00023002"/>
    </source>
</evidence>
<dbReference type="RefSeq" id="WP_183569617.1">
    <property type="nucleotide sequence ID" value="NZ_CBCSLB010000022.1"/>
</dbReference>
<dbReference type="PRINTS" id="PR00081">
    <property type="entry name" value="GDHRDH"/>
</dbReference>
<protein>
    <submittedName>
        <fullName evidence="4">NAD(P)-dependent dehydrogenase (Short-subunit alcohol dehydrogenase family)</fullName>
    </submittedName>
</protein>
<comment type="caution">
    <text evidence="4">The sequence shown here is derived from an EMBL/GenBank/DDBJ whole genome shotgun (WGS) entry which is preliminary data.</text>
</comment>
<evidence type="ECO:0000256" key="3">
    <source>
        <dbReference type="RuleBase" id="RU000363"/>
    </source>
</evidence>
<dbReference type="InterPro" id="IPR036291">
    <property type="entry name" value="NAD(P)-bd_dom_sf"/>
</dbReference>
<dbReference type="PANTHER" id="PTHR43976:SF16">
    <property type="entry name" value="SHORT-CHAIN DEHYDROGENASE_REDUCTASE FAMILY PROTEIN"/>
    <property type="match status" value="1"/>
</dbReference>
<comment type="similarity">
    <text evidence="1 3">Belongs to the short-chain dehydrogenases/reductases (SDR) family.</text>
</comment>
<dbReference type="AlphaFoldDB" id="A0A7W5CCG6"/>
<dbReference type="Proteomes" id="UP000518605">
    <property type="component" value="Unassembled WGS sequence"/>
</dbReference>
<dbReference type="EMBL" id="JACHXW010000022">
    <property type="protein sequence ID" value="MBB3155166.1"/>
    <property type="molecule type" value="Genomic_DNA"/>
</dbReference>
<organism evidence="4 5">
    <name type="scientific">Paenibacillus endophyticus</name>
    <dbReference type="NCBI Taxonomy" id="1294268"/>
    <lineage>
        <taxon>Bacteria</taxon>
        <taxon>Bacillati</taxon>
        <taxon>Bacillota</taxon>
        <taxon>Bacilli</taxon>
        <taxon>Bacillales</taxon>
        <taxon>Paenibacillaceae</taxon>
        <taxon>Paenibacillus</taxon>
    </lineage>
</organism>
<dbReference type="PROSITE" id="PS00061">
    <property type="entry name" value="ADH_SHORT"/>
    <property type="match status" value="1"/>
</dbReference>
<dbReference type="InterPro" id="IPR020904">
    <property type="entry name" value="Sc_DH/Rdtase_CS"/>
</dbReference>
<dbReference type="SUPFAM" id="SSF51735">
    <property type="entry name" value="NAD(P)-binding Rossmann-fold domains"/>
    <property type="match status" value="1"/>
</dbReference>
<evidence type="ECO:0000313" key="5">
    <source>
        <dbReference type="Proteomes" id="UP000518605"/>
    </source>
</evidence>
<dbReference type="Pfam" id="PF00106">
    <property type="entry name" value="adh_short"/>
    <property type="match status" value="1"/>
</dbReference>
<sequence length="284" mass="30134">MNESMVWLVTGASKGLGLTLVQKLLAAGFNVAATSRSAEALQEAVQHTDASQFLPLQVELASEESVQAAISSVISHFGKIDVVVNNAGYGQIGTFETLTDQEIRSNFDINVFSIMNVLRYAIPHMREKGSGHIFNISSIIGFSGGYAGWGCYGATKFAVTGMTESLAVEVRPLGLTATVVYPGYFRTSFLASDSLAVSSASNSEYSEVQASLDLHTDVIAGNQPGDPAKAADVLIEVALSANPPLHLFLGEDAYTAAQEKIKEVAQALESTKSLTLSTSFEAQR</sequence>
<gene>
    <name evidence="4" type="ORF">FHS16_005274</name>
</gene>